<feature type="domain" description="AIG1-type G" evidence="5">
    <location>
        <begin position="10"/>
        <end position="208"/>
    </location>
</feature>
<keyword evidence="3" id="KW-0342">GTP-binding</keyword>
<dbReference type="SUPFAM" id="SSF52540">
    <property type="entry name" value="P-loop containing nucleoside triphosphate hydrolases"/>
    <property type="match status" value="2"/>
</dbReference>
<dbReference type="InterPro" id="IPR027417">
    <property type="entry name" value="P-loop_NTPase"/>
</dbReference>
<evidence type="ECO:0000313" key="7">
    <source>
        <dbReference type="Proteomes" id="UP001529510"/>
    </source>
</evidence>
<evidence type="ECO:0000259" key="5">
    <source>
        <dbReference type="PROSITE" id="PS51720"/>
    </source>
</evidence>
<sequence length="473" mass="54218">MSAICLSPDDPEIQILLMGRYGSGTSSSGNTIVGEKKFQIREHETEVCEGQTQIGKKQVAVIDCPDLLDPDLNEEQLEEMKEQLVSRCSAGLSAVLLIIPLLQPVQNEEEMLHYMKCLFGPEVQKYTMILFTRVDELEELDQTIDEYLQKESNADVQQLVTVCGGKFHCFNNKSKSEKQKQQLLQKIEEMTKKNGGKFTMKQMRRNDSNRRPPVTSKIPKRTDLRLVLLGKTGSGKSAAGNTIIGRNMFLTSAVRFDKEITVIDTPGLYDTELGEEDVQNEIVKCVTFASPGPHAFIIVIRVGRFTEEERNTVQNLKVVFGEQVLKYTMIIFTHKDQLIEEKQTIEQYLQEGDPNLKKLVESCGNRFFCLDNKSASFPQFKALISKIEKMVAKNGWTYFTNDLFERTERHIQKIQKQKLDKKIKQHKQFNKTDWQEICWSLVEESRREAELKLTRAGGFRAVIHAFRKMCAIQ</sequence>
<dbReference type="InterPro" id="IPR006703">
    <property type="entry name" value="G_AIG1"/>
</dbReference>
<dbReference type="PROSITE" id="PS51720">
    <property type="entry name" value="G_AIG1"/>
    <property type="match status" value="2"/>
</dbReference>
<proteinExistence type="inferred from homology"/>
<dbReference type="PANTHER" id="PTHR10903">
    <property type="entry name" value="GTPASE, IMAP FAMILY MEMBER-RELATED"/>
    <property type="match status" value="1"/>
</dbReference>
<feature type="domain" description="AIG1-type G" evidence="5">
    <location>
        <begin position="221"/>
        <end position="408"/>
    </location>
</feature>
<name>A0ABD0RLU5_CIRMR</name>
<evidence type="ECO:0000256" key="4">
    <source>
        <dbReference type="SAM" id="Coils"/>
    </source>
</evidence>
<protein>
    <recommendedName>
        <fullName evidence="5">AIG1-type G domain-containing protein</fullName>
    </recommendedName>
</protein>
<dbReference type="Proteomes" id="UP001529510">
    <property type="component" value="Unassembled WGS sequence"/>
</dbReference>
<dbReference type="GO" id="GO:0005525">
    <property type="term" value="F:GTP binding"/>
    <property type="evidence" value="ECO:0007669"/>
    <property type="project" value="UniProtKB-KW"/>
</dbReference>
<dbReference type="Pfam" id="PF04548">
    <property type="entry name" value="AIG1"/>
    <property type="match status" value="2"/>
</dbReference>
<evidence type="ECO:0000256" key="1">
    <source>
        <dbReference type="ARBA" id="ARBA00008535"/>
    </source>
</evidence>
<comment type="caution">
    <text evidence="6">The sequence shown here is derived from an EMBL/GenBank/DDBJ whole genome shotgun (WGS) entry which is preliminary data.</text>
</comment>
<dbReference type="FunFam" id="3.40.50.300:FF:000366">
    <property type="entry name" value="GTPase, IMAP family member 2"/>
    <property type="match status" value="1"/>
</dbReference>
<dbReference type="PANTHER" id="PTHR10903:SF188">
    <property type="entry name" value="GTPASE IMAP FAMILY MEMBER 2-LIKE-RELATED"/>
    <property type="match status" value="1"/>
</dbReference>
<evidence type="ECO:0000256" key="3">
    <source>
        <dbReference type="ARBA" id="ARBA00023134"/>
    </source>
</evidence>
<dbReference type="EMBL" id="JAMKFB020000003">
    <property type="protein sequence ID" value="KAL0199419.1"/>
    <property type="molecule type" value="Genomic_DNA"/>
</dbReference>
<reference evidence="6 7" key="1">
    <citation type="submission" date="2024-05" db="EMBL/GenBank/DDBJ databases">
        <title>Genome sequencing and assembly of Indian major carp, Cirrhinus mrigala (Hamilton, 1822).</title>
        <authorList>
            <person name="Mohindra V."/>
            <person name="Chowdhury L.M."/>
            <person name="Lal K."/>
            <person name="Jena J.K."/>
        </authorList>
    </citation>
    <scope>NUCLEOTIDE SEQUENCE [LARGE SCALE GENOMIC DNA]</scope>
    <source>
        <strain evidence="6">CM1030</strain>
        <tissue evidence="6">Blood</tissue>
    </source>
</reference>
<keyword evidence="2" id="KW-0547">Nucleotide-binding</keyword>
<evidence type="ECO:0000256" key="2">
    <source>
        <dbReference type="ARBA" id="ARBA00022741"/>
    </source>
</evidence>
<feature type="coiled-coil region" evidence="4">
    <location>
        <begin position="137"/>
        <end position="193"/>
    </location>
</feature>
<accession>A0ABD0RLU5</accession>
<organism evidence="6 7">
    <name type="scientific">Cirrhinus mrigala</name>
    <name type="common">Mrigala</name>
    <dbReference type="NCBI Taxonomy" id="683832"/>
    <lineage>
        <taxon>Eukaryota</taxon>
        <taxon>Metazoa</taxon>
        <taxon>Chordata</taxon>
        <taxon>Craniata</taxon>
        <taxon>Vertebrata</taxon>
        <taxon>Euteleostomi</taxon>
        <taxon>Actinopterygii</taxon>
        <taxon>Neopterygii</taxon>
        <taxon>Teleostei</taxon>
        <taxon>Ostariophysi</taxon>
        <taxon>Cypriniformes</taxon>
        <taxon>Cyprinidae</taxon>
        <taxon>Labeoninae</taxon>
        <taxon>Labeonini</taxon>
        <taxon>Cirrhinus</taxon>
    </lineage>
</organism>
<gene>
    <name evidence="6" type="ORF">M9458_007959</name>
</gene>
<dbReference type="CDD" id="cd01852">
    <property type="entry name" value="AIG1"/>
    <property type="match status" value="1"/>
</dbReference>
<keyword evidence="7" id="KW-1185">Reference proteome</keyword>
<keyword evidence="4" id="KW-0175">Coiled coil</keyword>
<dbReference type="InterPro" id="IPR045058">
    <property type="entry name" value="GIMA/IAN/Toc"/>
</dbReference>
<dbReference type="AlphaFoldDB" id="A0ABD0RLU5"/>
<dbReference type="Gene3D" id="3.40.50.300">
    <property type="entry name" value="P-loop containing nucleotide triphosphate hydrolases"/>
    <property type="match status" value="2"/>
</dbReference>
<evidence type="ECO:0000313" key="6">
    <source>
        <dbReference type="EMBL" id="KAL0199419.1"/>
    </source>
</evidence>
<comment type="similarity">
    <text evidence="1">Belongs to the TRAFAC class TrmE-Era-EngA-EngB-Septin-like GTPase superfamily. AIG1/Toc34/Toc159-like paraseptin GTPase family. IAN subfamily.</text>
</comment>